<dbReference type="AlphaFoldDB" id="A0A644WLV3"/>
<gene>
    <name evidence="1" type="ORF">SDC9_50867</name>
</gene>
<sequence>MAEEALLENQVTYLYHASAKKLYNLALSSIGDQLLAEQLAIDAFVFAYNRLSDKSDVTQFRIKSARHLYRKTKKTLISYNWCGSRKLNAYETEEFVSCKEKNQIHSLLIVLNYYERFMLLLFLQQRFSSKQVAQILCIPQFIAKKQLYRLLNKAVNIWSQIN</sequence>
<evidence type="ECO:0000313" key="1">
    <source>
        <dbReference type="EMBL" id="MPM04589.1"/>
    </source>
</evidence>
<protein>
    <submittedName>
        <fullName evidence="1">Uncharacterized protein</fullName>
    </submittedName>
</protein>
<accession>A0A644WLV3</accession>
<dbReference type="EMBL" id="VSSQ01001051">
    <property type="protein sequence ID" value="MPM04589.1"/>
    <property type="molecule type" value="Genomic_DNA"/>
</dbReference>
<organism evidence="1">
    <name type="scientific">bioreactor metagenome</name>
    <dbReference type="NCBI Taxonomy" id="1076179"/>
    <lineage>
        <taxon>unclassified sequences</taxon>
        <taxon>metagenomes</taxon>
        <taxon>ecological metagenomes</taxon>
    </lineage>
</organism>
<proteinExistence type="predicted"/>
<name>A0A644WLV3_9ZZZZ</name>
<reference evidence="1" key="1">
    <citation type="submission" date="2019-08" db="EMBL/GenBank/DDBJ databases">
        <authorList>
            <person name="Kucharzyk K."/>
            <person name="Murdoch R.W."/>
            <person name="Higgins S."/>
            <person name="Loffler F."/>
        </authorList>
    </citation>
    <scope>NUCLEOTIDE SEQUENCE</scope>
</reference>
<comment type="caution">
    <text evidence="1">The sequence shown here is derived from an EMBL/GenBank/DDBJ whole genome shotgun (WGS) entry which is preliminary data.</text>
</comment>